<protein>
    <submittedName>
        <fullName evidence="1">Uncharacterized protein</fullName>
    </submittedName>
</protein>
<dbReference type="EMBL" id="FTNK01000013">
    <property type="protein sequence ID" value="SIR41823.1"/>
    <property type="molecule type" value="Genomic_DNA"/>
</dbReference>
<keyword evidence="2" id="KW-1185">Reference proteome</keyword>
<sequence length="51" mass="5937">MSQNNRQMKLGVSISVSHVQRTVMLKFRLNLKHSSPFQYHALVPLRRVDTS</sequence>
<evidence type="ECO:0000313" key="1">
    <source>
        <dbReference type="EMBL" id="SIR41823.1"/>
    </source>
</evidence>
<comment type="caution">
    <text evidence="1">The sequence shown here is derived from an EMBL/GenBank/DDBJ whole genome shotgun (WGS) entry which is preliminary data.</text>
</comment>
<organism evidence="1 2">
    <name type="scientific">Paenibacillus macquariensis</name>
    <dbReference type="NCBI Taxonomy" id="948756"/>
    <lineage>
        <taxon>Bacteria</taxon>
        <taxon>Bacillati</taxon>
        <taxon>Bacillota</taxon>
        <taxon>Bacilli</taxon>
        <taxon>Bacillales</taxon>
        <taxon>Paenibacillaceae</taxon>
        <taxon>Paenibacillus</taxon>
    </lineage>
</organism>
<dbReference type="Proteomes" id="UP000186666">
    <property type="component" value="Unassembled WGS sequence"/>
</dbReference>
<proteinExistence type="predicted"/>
<evidence type="ECO:0000313" key="2">
    <source>
        <dbReference type="Proteomes" id="UP000186666"/>
    </source>
</evidence>
<accession>A0ABY1K8K9</accession>
<name>A0ABY1K8K9_9BACL</name>
<gene>
    <name evidence="1" type="ORF">SAMN05421578_11394</name>
</gene>
<reference evidence="1 2" key="1">
    <citation type="submission" date="2017-01" db="EMBL/GenBank/DDBJ databases">
        <authorList>
            <person name="Varghese N."/>
            <person name="Submissions S."/>
        </authorList>
    </citation>
    <scope>NUCLEOTIDE SEQUENCE [LARGE SCALE GENOMIC DNA]</scope>
    <source>
        <strain evidence="1 2">ATCC 23464</strain>
    </source>
</reference>